<comment type="caution">
    <text evidence="4">The sequence shown here is derived from an EMBL/GenBank/DDBJ whole genome shotgun (WGS) entry which is preliminary data.</text>
</comment>
<evidence type="ECO:0000256" key="1">
    <source>
        <dbReference type="SAM" id="MobiDB-lite"/>
    </source>
</evidence>
<protein>
    <submittedName>
        <fullName evidence="4">Phosphodiesterase/alkaline phosphatase D family protein</fullName>
    </submittedName>
</protein>
<dbReference type="KEGG" id="bbes:BESB_048860"/>
<dbReference type="VEuPathDB" id="ToxoDB:BESB_048860"/>
<accession>A0A2A9MHN6</accession>
<feature type="transmembrane region" description="Helical" evidence="2">
    <location>
        <begin position="41"/>
        <end position="63"/>
    </location>
</feature>
<dbReference type="RefSeq" id="XP_029220703.1">
    <property type="nucleotide sequence ID" value="XM_029363337.1"/>
</dbReference>
<reference evidence="4 5" key="1">
    <citation type="submission" date="2017-09" db="EMBL/GenBank/DDBJ databases">
        <title>Genome sequencing of Besnoitia besnoiti strain Bb-Ger1.</title>
        <authorList>
            <person name="Schares G."/>
            <person name="Venepally P."/>
            <person name="Lorenzi H.A."/>
        </authorList>
    </citation>
    <scope>NUCLEOTIDE SEQUENCE [LARGE SCALE GENOMIC DNA]</scope>
    <source>
        <strain evidence="4 5">Bb-Ger1</strain>
    </source>
</reference>
<name>A0A2A9MHN6_BESBE</name>
<dbReference type="Gene3D" id="3.60.21.70">
    <property type="entry name" value="PhoD-like phosphatase"/>
    <property type="match status" value="1"/>
</dbReference>
<evidence type="ECO:0000313" key="5">
    <source>
        <dbReference type="Proteomes" id="UP000224006"/>
    </source>
</evidence>
<feature type="compositionally biased region" description="Basic and acidic residues" evidence="1">
    <location>
        <begin position="299"/>
        <end position="324"/>
    </location>
</feature>
<evidence type="ECO:0000256" key="2">
    <source>
        <dbReference type="SAM" id="Phobius"/>
    </source>
</evidence>
<dbReference type="PANTHER" id="PTHR33987:SF1">
    <property type="entry name" value="CALCINEURIN-LIKE METALLO-PHOSPHOESTERASE SUPERFAMILY PROTEIN"/>
    <property type="match status" value="1"/>
</dbReference>
<keyword evidence="5" id="KW-1185">Reference proteome</keyword>
<feature type="transmembrane region" description="Helical" evidence="2">
    <location>
        <begin position="647"/>
        <end position="670"/>
    </location>
</feature>
<keyword evidence="2" id="KW-0812">Transmembrane</keyword>
<dbReference type="InterPro" id="IPR029052">
    <property type="entry name" value="Metallo-depent_PP-like"/>
</dbReference>
<dbReference type="GeneID" id="40309816"/>
<dbReference type="EMBL" id="NWUJ01000003">
    <property type="protein sequence ID" value="PFH36694.1"/>
    <property type="molecule type" value="Genomic_DNA"/>
</dbReference>
<dbReference type="CDD" id="cd07389">
    <property type="entry name" value="MPP_PhoD"/>
    <property type="match status" value="1"/>
</dbReference>
<feature type="region of interest" description="Disordered" evidence="1">
    <location>
        <begin position="276"/>
        <end position="347"/>
    </location>
</feature>
<dbReference type="SUPFAM" id="SSF56300">
    <property type="entry name" value="Metallo-dependent phosphatases"/>
    <property type="match status" value="1"/>
</dbReference>
<dbReference type="Proteomes" id="UP000224006">
    <property type="component" value="Chromosome III"/>
</dbReference>
<feature type="domain" description="PhoD-like phosphatase metallophosphatase" evidence="3">
    <location>
        <begin position="348"/>
        <end position="479"/>
    </location>
</feature>
<dbReference type="Pfam" id="PF09423">
    <property type="entry name" value="PhoD"/>
    <property type="match status" value="1"/>
</dbReference>
<evidence type="ECO:0000259" key="3">
    <source>
        <dbReference type="Pfam" id="PF09423"/>
    </source>
</evidence>
<dbReference type="OrthoDB" id="10266805at2759"/>
<evidence type="ECO:0000313" key="4">
    <source>
        <dbReference type="EMBL" id="PFH36694.1"/>
    </source>
</evidence>
<sequence length="735" mass="81523">MGADLRGAPARCRARALFLDLMQGAQRRALCRRNVALRRRLMRFFSLLVSLVVSGFSPLHPFLAGSPSAAQLFATALARPGDVGRVPEADAQPVSSPAPVSSCARRPLSEPDSVQAFPLHRLAFGSCYMTHEQRKTLLSPLSSLFLSEDRRVAAEEEIRRELRAMENQVWDRVKEQDPTAWIWMGDAGYSRAHDVASVREALDQVKRVPAYEAFRRSVPFLDGTWDDHDYGMNDGGKYQKNREALREAFLDFVDVPPHSPRRRGRQGVYSSHVFGVPVTTGSASDHAPLRQTEQQTGESDARNEETEAGAREQTTEREDAWREAEENDSTAATETQRDGRPRARATNPRFVEGTEVKLILLDTRHERDNHFIPSAGMIANSSLFSLVAATTRTLCHLFALGGSYDGDLLGEAQWQWLEKQLTNSTASVHILVSSIQVTTTLPLVESWGHFPRARERLFSLLRRSRPAGLVLLSGDVHFGEISGDNTNVLEVTSSGMTHTAGDSFWKRFLIERALLPYYSKHRREPSDVFVQRNFGVINFRYLNERGEEIPSSADILRGKGPVVSIDLEVRIVDASSGAVALATRQRFPSSPSTARAHLKDGEAQVRDFALSRHGLSAGVFQDFSVLETQTPALVADPASWWEMVVAWMVWPAVLLACPLMLCGFIVSFTVRRQAPCSKPDQPGPAGQQADTSTPTCLVQHGVRQGGWDGSREKKRRTLATELHGSGEAELAHSEL</sequence>
<dbReference type="PANTHER" id="PTHR33987">
    <property type="entry name" value="CALCINEURIN-LIKE METALLO-PHOSPHOESTERASE SUPERFAMILY PROTEIN"/>
    <property type="match status" value="1"/>
</dbReference>
<dbReference type="STRING" id="94643.A0A2A9MHN6"/>
<proteinExistence type="predicted"/>
<keyword evidence="2" id="KW-1133">Transmembrane helix</keyword>
<dbReference type="AlphaFoldDB" id="A0A2A9MHN6"/>
<gene>
    <name evidence="4" type="ORF">BESB_048860</name>
</gene>
<organism evidence="4 5">
    <name type="scientific">Besnoitia besnoiti</name>
    <name type="common">Apicomplexan protozoan</name>
    <dbReference type="NCBI Taxonomy" id="94643"/>
    <lineage>
        <taxon>Eukaryota</taxon>
        <taxon>Sar</taxon>
        <taxon>Alveolata</taxon>
        <taxon>Apicomplexa</taxon>
        <taxon>Conoidasida</taxon>
        <taxon>Coccidia</taxon>
        <taxon>Eucoccidiorida</taxon>
        <taxon>Eimeriorina</taxon>
        <taxon>Sarcocystidae</taxon>
        <taxon>Besnoitia</taxon>
    </lineage>
</organism>
<keyword evidence="2" id="KW-0472">Membrane</keyword>
<feature type="region of interest" description="Disordered" evidence="1">
    <location>
        <begin position="675"/>
        <end position="695"/>
    </location>
</feature>
<dbReference type="InterPro" id="IPR018946">
    <property type="entry name" value="PhoD-like_MPP"/>
</dbReference>
<dbReference type="InterPro" id="IPR038607">
    <property type="entry name" value="PhoD-like_sf"/>
</dbReference>